<keyword evidence="5" id="KW-0337">GPI-anchor biosynthesis</keyword>
<gene>
    <name evidence="8 9" type="primary">PIGW</name>
</gene>
<evidence type="ECO:0000313" key="8">
    <source>
        <dbReference type="RefSeq" id="XP_033778087.1"/>
    </source>
</evidence>
<feature type="transmembrane region" description="Helical" evidence="5">
    <location>
        <begin position="165"/>
        <end position="183"/>
    </location>
</feature>
<name>A0A6P8NPH6_GEOSA</name>
<comment type="function">
    <text evidence="5">A acetyltransferase, which acetylates the inositol ring of phosphatidylinositol during biosynthesis of GPI-anchor.</text>
</comment>
<dbReference type="OrthoDB" id="15270at2759"/>
<feature type="transmembrane region" description="Helical" evidence="5">
    <location>
        <begin position="204"/>
        <end position="223"/>
    </location>
</feature>
<dbReference type="PIRSF" id="PIRSF017321">
    <property type="entry name" value="GWT1"/>
    <property type="match status" value="1"/>
</dbReference>
<dbReference type="RefSeq" id="XP_033778088.1">
    <property type="nucleotide sequence ID" value="XM_033922197.1"/>
</dbReference>
<evidence type="ECO:0000256" key="1">
    <source>
        <dbReference type="ARBA" id="ARBA00004141"/>
    </source>
</evidence>
<comment type="subcellular location">
    <subcellularLocation>
        <location evidence="5">Endoplasmic reticulum membrane</location>
        <topology evidence="5">Multi-pass membrane protein</topology>
    </subcellularLocation>
    <subcellularLocation>
        <location evidence="1">Membrane</location>
        <topology evidence="1">Multi-pass membrane protein</topology>
    </subcellularLocation>
</comment>
<dbReference type="GO" id="GO:0005789">
    <property type="term" value="C:endoplasmic reticulum membrane"/>
    <property type="evidence" value="ECO:0007669"/>
    <property type="project" value="UniProtKB-SubCell"/>
</dbReference>
<comment type="pathway">
    <text evidence="5">Glycolipid biosynthesis; glycosylphosphatidylinositol-anchor biosynthesis.</text>
</comment>
<dbReference type="UniPathway" id="UPA00196"/>
<evidence type="ECO:0000256" key="2">
    <source>
        <dbReference type="ARBA" id="ARBA00022692"/>
    </source>
</evidence>
<dbReference type="Proteomes" id="UP000515159">
    <property type="component" value="Chromosome 15"/>
</dbReference>
<sequence>MSEKLLKEAFVSNLNGTSPTEIIVGLSVPPLCMLCRGLLLILYHLQHGELSYSWKSHLLMDFLLLVVPLVFGCTILSDILILVPTSIASLASILLYKIYRTRHNNIKVPLQTIIKTFRERNIDSKTIPSVTILRVFINILTTICILAVDFPLFPRHYAKTETYGTGFMDFGVGGFIFVNALVSPEVRQGHDLLNSRFPIVTKQLLSIWPLIFLGIGRLISIKATGYHEHVSEYGVHWNFFFTLAVVRLVASLILMFFPVNNSWIIAVSIGIFYQLLLETTKLKIFILSGGDSRDSRVGFLNANREGIFSLFGYVAIYMAGVQVGLYVLKKRSLVKDWIKVACFLLLSSLMLFIFFILLHIFVERASRRLANLTFCIWILVQCLFFLSFILLSDLALVFAEHLVNKGNVPCSWNLSKIPNTSGAKHSSEKKSLKDVPNTSGAKHSSEKKSLKDVLQVPDLSLIDAVARNQLLFFLQSNVITGLINMSIDTINCGTFFSLVVLLLYMFCNCSIMYWLHIKNITFKCW</sequence>
<dbReference type="KEGG" id="gsh:117349133"/>
<dbReference type="Pfam" id="PF06423">
    <property type="entry name" value="GWT1"/>
    <property type="match status" value="1"/>
</dbReference>
<feature type="transmembrane region" description="Helical" evidence="5">
    <location>
        <begin position="340"/>
        <end position="362"/>
    </location>
</feature>
<organism evidence="7 8">
    <name type="scientific">Geotrypetes seraphini</name>
    <name type="common">Gaboon caecilian</name>
    <name type="synonym">Caecilia seraphini</name>
    <dbReference type="NCBI Taxonomy" id="260995"/>
    <lineage>
        <taxon>Eukaryota</taxon>
        <taxon>Metazoa</taxon>
        <taxon>Chordata</taxon>
        <taxon>Craniata</taxon>
        <taxon>Vertebrata</taxon>
        <taxon>Euteleostomi</taxon>
        <taxon>Amphibia</taxon>
        <taxon>Gymnophiona</taxon>
        <taxon>Geotrypetes</taxon>
    </lineage>
</organism>
<evidence type="ECO:0000256" key="5">
    <source>
        <dbReference type="RuleBase" id="RU280819"/>
    </source>
</evidence>
<feature type="region of interest" description="Disordered" evidence="6">
    <location>
        <begin position="419"/>
        <end position="446"/>
    </location>
</feature>
<feature type="transmembrane region" description="Helical" evidence="5">
    <location>
        <begin position="235"/>
        <end position="257"/>
    </location>
</feature>
<feature type="transmembrane region" description="Helical" evidence="5">
    <location>
        <begin position="493"/>
        <end position="515"/>
    </location>
</feature>
<evidence type="ECO:0000313" key="7">
    <source>
        <dbReference type="Proteomes" id="UP000515159"/>
    </source>
</evidence>
<keyword evidence="5" id="KW-0256">Endoplasmic reticulum</keyword>
<dbReference type="InterPro" id="IPR009447">
    <property type="entry name" value="PIGW/GWT1"/>
</dbReference>
<feature type="transmembrane region" description="Helical" evidence="5">
    <location>
        <begin position="264"/>
        <end position="286"/>
    </location>
</feature>
<dbReference type="PANTHER" id="PTHR20661:SF0">
    <property type="entry name" value="PHOSPHATIDYLINOSITOL-GLYCAN BIOSYNTHESIS CLASS W PROTEIN"/>
    <property type="match status" value="1"/>
</dbReference>
<proteinExistence type="inferred from homology"/>
<dbReference type="CTD" id="284098"/>
<evidence type="ECO:0000256" key="6">
    <source>
        <dbReference type="SAM" id="MobiDB-lite"/>
    </source>
</evidence>
<feature type="transmembrane region" description="Helical" evidence="5">
    <location>
        <begin position="63"/>
        <end position="96"/>
    </location>
</feature>
<keyword evidence="5" id="KW-0012">Acyltransferase</keyword>
<keyword evidence="2 5" id="KW-0812">Transmembrane</keyword>
<protein>
    <recommendedName>
        <fullName evidence="5">Phosphatidylinositol-glycan biosynthesis class W protein</fullName>
        <ecNumber evidence="5">2.3.-.-</ecNumber>
    </recommendedName>
</protein>
<feature type="transmembrane region" description="Helical" evidence="5">
    <location>
        <begin position="135"/>
        <end position="153"/>
    </location>
</feature>
<dbReference type="GeneID" id="117349133"/>
<dbReference type="GO" id="GO:0072659">
    <property type="term" value="P:protein localization to plasma membrane"/>
    <property type="evidence" value="ECO:0007669"/>
    <property type="project" value="TreeGrafter"/>
</dbReference>
<evidence type="ECO:0000313" key="9">
    <source>
        <dbReference type="RefSeq" id="XP_033778088.1"/>
    </source>
</evidence>
<dbReference type="EC" id="2.3.-.-" evidence="5"/>
<dbReference type="GO" id="GO:0032216">
    <property type="term" value="F:glucosaminyl-phosphatidylinositol O-acyltransferase activity"/>
    <property type="evidence" value="ECO:0007669"/>
    <property type="project" value="TreeGrafter"/>
</dbReference>
<dbReference type="PANTHER" id="PTHR20661">
    <property type="entry name" value="PHOSPHATIDYLINOSITOL-GLYCAN BIOSYNTHESIS CLASS W PROTEIN"/>
    <property type="match status" value="1"/>
</dbReference>
<dbReference type="RefSeq" id="XP_033778087.1">
    <property type="nucleotide sequence ID" value="XM_033922196.1"/>
</dbReference>
<dbReference type="GO" id="GO:0006506">
    <property type="term" value="P:GPI anchor biosynthetic process"/>
    <property type="evidence" value="ECO:0007669"/>
    <property type="project" value="UniProtKB-UniPathway"/>
</dbReference>
<evidence type="ECO:0000256" key="4">
    <source>
        <dbReference type="ARBA" id="ARBA00023136"/>
    </source>
</evidence>
<keyword evidence="5" id="KW-0808">Transferase</keyword>
<accession>A0A6P8NPH6</accession>
<keyword evidence="7" id="KW-1185">Reference proteome</keyword>
<feature type="transmembrane region" description="Helical" evidence="5">
    <location>
        <begin position="21"/>
        <end position="43"/>
    </location>
</feature>
<evidence type="ECO:0000256" key="3">
    <source>
        <dbReference type="ARBA" id="ARBA00022989"/>
    </source>
</evidence>
<reference evidence="8 9" key="1">
    <citation type="submission" date="2025-04" db="UniProtKB">
        <authorList>
            <consortium name="RefSeq"/>
        </authorList>
    </citation>
    <scope>IDENTIFICATION</scope>
</reference>
<comment type="similarity">
    <text evidence="5">Belongs to the PIGW family.</text>
</comment>
<keyword evidence="4 5" id="KW-0472">Membrane</keyword>
<feature type="transmembrane region" description="Helical" evidence="5">
    <location>
        <begin position="306"/>
        <end position="328"/>
    </location>
</feature>
<feature type="transmembrane region" description="Helical" evidence="5">
    <location>
        <begin position="374"/>
        <end position="399"/>
    </location>
</feature>
<dbReference type="AlphaFoldDB" id="A0A6P8NPH6"/>
<keyword evidence="3 5" id="KW-1133">Transmembrane helix</keyword>